<proteinExistence type="predicted"/>
<protein>
    <submittedName>
        <fullName evidence="1">Uncharacterized protein</fullName>
    </submittedName>
</protein>
<dbReference type="AlphaFoldDB" id="A0A0E9VN80"/>
<sequence length="40" mass="4235">MEERANVGKSGSKNKTHLLCSNCSAVGSDRDDATRVPNSV</sequence>
<accession>A0A0E9VN80</accession>
<organism evidence="1">
    <name type="scientific">Anguilla anguilla</name>
    <name type="common">European freshwater eel</name>
    <name type="synonym">Muraena anguilla</name>
    <dbReference type="NCBI Taxonomy" id="7936"/>
    <lineage>
        <taxon>Eukaryota</taxon>
        <taxon>Metazoa</taxon>
        <taxon>Chordata</taxon>
        <taxon>Craniata</taxon>
        <taxon>Vertebrata</taxon>
        <taxon>Euteleostomi</taxon>
        <taxon>Actinopterygii</taxon>
        <taxon>Neopterygii</taxon>
        <taxon>Teleostei</taxon>
        <taxon>Anguilliformes</taxon>
        <taxon>Anguillidae</taxon>
        <taxon>Anguilla</taxon>
    </lineage>
</organism>
<dbReference type="EMBL" id="GBXM01029732">
    <property type="protein sequence ID" value="JAH78845.1"/>
    <property type="molecule type" value="Transcribed_RNA"/>
</dbReference>
<reference evidence="1" key="1">
    <citation type="submission" date="2014-11" db="EMBL/GenBank/DDBJ databases">
        <authorList>
            <person name="Amaro Gonzalez C."/>
        </authorList>
    </citation>
    <scope>NUCLEOTIDE SEQUENCE</scope>
</reference>
<evidence type="ECO:0000313" key="1">
    <source>
        <dbReference type="EMBL" id="JAH78845.1"/>
    </source>
</evidence>
<name>A0A0E9VN80_ANGAN</name>
<reference evidence="1" key="2">
    <citation type="journal article" date="2015" name="Fish Shellfish Immunol.">
        <title>Early steps in the European eel (Anguilla anguilla)-Vibrio vulnificus interaction in the gills: Role of the RtxA13 toxin.</title>
        <authorList>
            <person name="Callol A."/>
            <person name="Pajuelo D."/>
            <person name="Ebbesson L."/>
            <person name="Teles M."/>
            <person name="MacKenzie S."/>
            <person name="Amaro C."/>
        </authorList>
    </citation>
    <scope>NUCLEOTIDE SEQUENCE</scope>
</reference>